<dbReference type="AlphaFoldDB" id="A0A1N6FTX4"/>
<sequence length="155" mass="16944">MTFRITGLDPAPFRPLYGLSEAQLARHGAIRMRVTSHPGFPDRITMEDVPEGETVLLMNHCCMAKASPYRTTHAIFIREGAERAFDATGEVPQVMHSRQLSLRGFDAQGMILEAALATGDAIAPAIAQLFETPEITEIHAHNAARGCFSGRITRA</sequence>
<name>A0A1N6FTX4_9RHOB</name>
<organism evidence="1 2">
    <name type="scientific">Vannielia litorea</name>
    <dbReference type="NCBI Taxonomy" id="1217970"/>
    <lineage>
        <taxon>Bacteria</taxon>
        <taxon>Pseudomonadati</taxon>
        <taxon>Pseudomonadota</taxon>
        <taxon>Alphaproteobacteria</taxon>
        <taxon>Rhodobacterales</taxon>
        <taxon>Paracoccaceae</taxon>
        <taxon>Vannielia</taxon>
    </lineage>
</organism>
<accession>A0A1N6FTX4</accession>
<keyword evidence="2" id="KW-1185">Reference proteome</keyword>
<protein>
    <recommendedName>
        <fullName evidence="3">DUF1203 domain-containing protein</fullName>
    </recommendedName>
</protein>
<dbReference type="EMBL" id="FSRL01000001">
    <property type="protein sequence ID" value="SIN98672.1"/>
    <property type="molecule type" value="Genomic_DNA"/>
</dbReference>
<dbReference type="Proteomes" id="UP000184932">
    <property type="component" value="Unassembled WGS sequence"/>
</dbReference>
<dbReference type="RefSeq" id="WP_074256033.1">
    <property type="nucleotide sequence ID" value="NZ_FSRL01000001.1"/>
</dbReference>
<evidence type="ECO:0000313" key="1">
    <source>
        <dbReference type="EMBL" id="SIN98672.1"/>
    </source>
</evidence>
<dbReference type="PIRSF" id="PIRSF034110">
    <property type="entry name" value="DUF1203"/>
    <property type="match status" value="1"/>
</dbReference>
<evidence type="ECO:0000313" key="2">
    <source>
        <dbReference type="Proteomes" id="UP000184932"/>
    </source>
</evidence>
<proteinExistence type="predicted"/>
<reference evidence="2" key="1">
    <citation type="submission" date="2016-11" db="EMBL/GenBank/DDBJ databases">
        <authorList>
            <person name="Varghese N."/>
            <person name="Submissions S."/>
        </authorList>
    </citation>
    <scope>NUCLEOTIDE SEQUENCE [LARGE SCALE GENOMIC DNA]</scope>
    <source>
        <strain evidence="2">DSM 29440</strain>
    </source>
</reference>
<gene>
    <name evidence="1" type="ORF">SAMN05444002_1952</name>
</gene>
<dbReference type="Pfam" id="PF06718">
    <property type="entry name" value="DUF1203"/>
    <property type="match status" value="1"/>
</dbReference>
<dbReference type="InterPro" id="IPR009593">
    <property type="entry name" value="DUF1203"/>
</dbReference>
<dbReference type="OrthoDB" id="5953307at2"/>
<evidence type="ECO:0008006" key="3">
    <source>
        <dbReference type="Google" id="ProtNLM"/>
    </source>
</evidence>